<dbReference type="Gene3D" id="1.10.510.10">
    <property type="entry name" value="Transferase(Phosphotransferase) domain 1"/>
    <property type="match status" value="2"/>
</dbReference>
<dbReference type="GO" id="GO:0004674">
    <property type="term" value="F:protein serine/threonine kinase activity"/>
    <property type="evidence" value="ECO:0007669"/>
    <property type="project" value="TreeGrafter"/>
</dbReference>
<dbReference type="Proteomes" id="UP000022910">
    <property type="component" value="Unassembled WGS sequence"/>
</dbReference>
<comment type="caution">
    <text evidence="5">The sequence shown here is derived from an EMBL/GenBank/DDBJ whole genome shotgun (WGS) entry which is preliminary data.</text>
</comment>
<dbReference type="PANTHER" id="PTHR44329:SF298">
    <property type="entry name" value="MIXED LINEAGE KINASE DOMAIN-LIKE PROTEIN"/>
    <property type="match status" value="1"/>
</dbReference>
<feature type="region of interest" description="Disordered" evidence="3">
    <location>
        <begin position="512"/>
        <end position="540"/>
    </location>
</feature>
<dbReference type="SUPFAM" id="SSF56112">
    <property type="entry name" value="Protein kinase-like (PK-like)"/>
    <property type="match status" value="1"/>
</dbReference>
<dbReference type="InterPro" id="IPR001245">
    <property type="entry name" value="Ser-Thr/Tyr_kinase_cat_dom"/>
</dbReference>
<dbReference type="GO" id="GO:0005524">
    <property type="term" value="F:ATP binding"/>
    <property type="evidence" value="ECO:0007669"/>
    <property type="project" value="UniProtKB-KW"/>
</dbReference>
<dbReference type="AlphaFoldDB" id="A0A015LHY7"/>
<gene>
    <name evidence="5" type="ORF">RirG_071100</name>
</gene>
<name>A0A015LHY7_RHIIW</name>
<dbReference type="InterPro" id="IPR000719">
    <property type="entry name" value="Prot_kinase_dom"/>
</dbReference>
<accession>A0A015LHY7</accession>
<keyword evidence="1" id="KW-0547">Nucleotide-binding</keyword>
<dbReference type="InterPro" id="IPR011009">
    <property type="entry name" value="Kinase-like_dom_sf"/>
</dbReference>
<dbReference type="HOGENOM" id="CLU_000288_7_34_1"/>
<dbReference type="EMBL" id="JEMT01015717">
    <property type="protein sequence ID" value="EXX72246.1"/>
    <property type="molecule type" value="Genomic_DNA"/>
</dbReference>
<dbReference type="PANTHER" id="PTHR44329">
    <property type="entry name" value="SERINE/THREONINE-PROTEIN KINASE TNNI3K-RELATED"/>
    <property type="match status" value="1"/>
</dbReference>
<dbReference type="Pfam" id="PF07714">
    <property type="entry name" value="PK_Tyr_Ser-Thr"/>
    <property type="match status" value="2"/>
</dbReference>
<evidence type="ECO:0000256" key="3">
    <source>
        <dbReference type="SAM" id="MobiDB-lite"/>
    </source>
</evidence>
<evidence type="ECO:0000313" key="6">
    <source>
        <dbReference type="Proteomes" id="UP000022910"/>
    </source>
</evidence>
<feature type="compositionally biased region" description="Acidic residues" evidence="3">
    <location>
        <begin position="530"/>
        <end position="540"/>
    </location>
</feature>
<dbReference type="PROSITE" id="PS50011">
    <property type="entry name" value="PROTEIN_KINASE_DOM"/>
    <property type="match status" value="1"/>
</dbReference>
<sequence>MSDIRKELVRAAINRAYALIDYSVYNNAHKEYEFKKQTIIDDESLTDDEKSEAIEILTGYYDECKIVNNEGTKRICENCNKECLAILYCEYCVRNYLKANFSNWTSGNDNIDNLIQECQMKAISPYLIPEWIPYNNFQNVKYLTKGGFSEIYTADWINGHFIKWDSKEQQLKRIGESGFVQYVVLKRLDNVENANQSWFEEAKSHLTISNKWGEVVQCYGLTQDPLNGSYMLIMNQLDINLREYLQQNHNQLTWKKRILISVDVIKALLRVHYEDAIHRDLHSGNILFKTRFSITPEVIIGNEQTFKSDIYSIAMLMWEISSGQPPFINYEHNYDLAMNIVNGIRPKIVSGTPLEYKNLMKQCWDADSSKRPDTDTLWKKISGINLFYQSKSNESLTQREENNYLEIDSNINSLKNYMNSTSKLHQFENLPEPRNATEEELEAFYSKPYNFYIPDNIDDFGKSVNQRDSDTLINKDNSKILPQVFNELQINSSKTDVQNNYYREEIMQQQRKNIDIDDEVQNNPNLHSEEQEELEIPDNI</sequence>
<proteinExistence type="predicted"/>
<organism evidence="5 6">
    <name type="scientific">Rhizophagus irregularis (strain DAOM 197198w)</name>
    <name type="common">Glomus intraradices</name>
    <dbReference type="NCBI Taxonomy" id="1432141"/>
    <lineage>
        <taxon>Eukaryota</taxon>
        <taxon>Fungi</taxon>
        <taxon>Fungi incertae sedis</taxon>
        <taxon>Mucoromycota</taxon>
        <taxon>Glomeromycotina</taxon>
        <taxon>Glomeromycetes</taxon>
        <taxon>Glomerales</taxon>
        <taxon>Glomeraceae</taxon>
        <taxon>Rhizophagus</taxon>
    </lineage>
</organism>
<dbReference type="Gene3D" id="1.10.10.1010">
    <property type="entry name" value="Intein homing endonuclease, domain IV"/>
    <property type="match status" value="1"/>
</dbReference>
<keyword evidence="2" id="KW-0067">ATP-binding</keyword>
<reference evidence="5 6" key="1">
    <citation type="submission" date="2014-02" db="EMBL/GenBank/DDBJ databases">
        <title>Single nucleus genome sequencing reveals high similarity among nuclei of an endomycorrhizal fungus.</title>
        <authorList>
            <person name="Lin K."/>
            <person name="Geurts R."/>
            <person name="Zhang Z."/>
            <person name="Limpens E."/>
            <person name="Saunders D.G."/>
            <person name="Mu D."/>
            <person name="Pang E."/>
            <person name="Cao H."/>
            <person name="Cha H."/>
            <person name="Lin T."/>
            <person name="Zhou Q."/>
            <person name="Shang Y."/>
            <person name="Li Y."/>
            <person name="Ivanov S."/>
            <person name="Sharma T."/>
            <person name="Velzen R.V."/>
            <person name="Ruijter N.D."/>
            <person name="Aanen D.K."/>
            <person name="Win J."/>
            <person name="Kamoun S."/>
            <person name="Bisseling T."/>
            <person name="Huang S."/>
        </authorList>
    </citation>
    <scope>NUCLEOTIDE SEQUENCE [LARGE SCALE GENOMIC DNA]</scope>
    <source>
        <strain evidence="6">DAOM197198w</strain>
    </source>
</reference>
<evidence type="ECO:0000313" key="5">
    <source>
        <dbReference type="EMBL" id="EXX72246.1"/>
    </source>
</evidence>
<evidence type="ECO:0000256" key="1">
    <source>
        <dbReference type="ARBA" id="ARBA00022741"/>
    </source>
</evidence>
<keyword evidence="6" id="KW-1185">Reference proteome</keyword>
<evidence type="ECO:0000256" key="2">
    <source>
        <dbReference type="ARBA" id="ARBA00022840"/>
    </source>
</evidence>
<evidence type="ECO:0000259" key="4">
    <source>
        <dbReference type="PROSITE" id="PS50011"/>
    </source>
</evidence>
<dbReference type="InterPro" id="IPR051681">
    <property type="entry name" value="Ser/Thr_Kinases-Pseudokinases"/>
</dbReference>
<feature type="domain" description="Protein kinase" evidence="4">
    <location>
        <begin position="137"/>
        <end position="388"/>
    </location>
</feature>
<protein>
    <submittedName>
        <fullName evidence="5">Cla4p</fullName>
    </submittedName>
</protein>